<dbReference type="Proteomes" id="UP000005237">
    <property type="component" value="Unassembled WGS sequence"/>
</dbReference>
<reference evidence="8" key="1">
    <citation type="submission" date="2010-08" db="EMBL/GenBank/DDBJ databases">
        <authorList>
            <consortium name="Caenorhabditis japonica Sequencing Consortium"/>
            <person name="Wilson R.K."/>
        </authorList>
    </citation>
    <scope>NUCLEOTIDE SEQUENCE [LARGE SCALE GENOMIC DNA]</scope>
    <source>
        <strain evidence="8">DF5081</strain>
    </source>
</reference>
<dbReference type="PANTHER" id="PTHR13674:SF5">
    <property type="entry name" value="UPF0389 PROTEIN CG9231"/>
    <property type="match status" value="1"/>
</dbReference>
<keyword evidence="3 6" id="KW-0812">Transmembrane</keyword>
<dbReference type="Pfam" id="PF06388">
    <property type="entry name" value="DUF1075"/>
    <property type="match status" value="1"/>
</dbReference>
<dbReference type="PANTHER" id="PTHR13674">
    <property type="entry name" value="GROWTH AND TRANSFORMATION-DEPENDENT PROTEIN"/>
    <property type="match status" value="1"/>
</dbReference>
<comment type="similarity">
    <text evidence="2">Belongs to the UPF0389 family.</text>
</comment>
<protein>
    <submittedName>
        <fullName evidence="7">Uncharacterized protein</fullName>
    </submittedName>
</protein>
<name>K7H831_CAEJA</name>
<evidence type="ECO:0000256" key="4">
    <source>
        <dbReference type="ARBA" id="ARBA00022989"/>
    </source>
</evidence>
<accession>K7H831</accession>
<dbReference type="InParanoid" id="K7H831"/>
<keyword evidence="5 6" id="KW-0472">Membrane</keyword>
<keyword evidence="4 6" id="KW-1133">Transmembrane helix</keyword>
<dbReference type="STRING" id="281687.K7H831"/>
<evidence type="ECO:0000256" key="3">
    <source>
        <dbReference type="ARBA" id="ARBA00022692"/>
    </source>
</evidence>
<evidence type="ECO:0000256" key="2">
    <source>
        <dbReference type="ARBA" id="ARBA00007363"/>
    </source>
</evidence>
<evidence type="ECO:0000313" key="8">
    <source>
        <dbReference type="Proteomes" id="UP000005237"/>
    </source>
</evidence>
<dbReference type="GO" id="GO:0016020">
    <property type="term" value="C:membrane"/>
    <property type="evidence" value="ECO:0007669"/>
    <property type="project" value="UniProtKB-SubCell"/>
</dbReference>
<comment type="subcellular location">
    <subcellularLocation>
        <location evidence="1">Membrane</location>
        <topology evidence="1">Single-pass membrane protein</topology>
    </subcellularLocation>
</comment>
<evidence type="ECO:0000256" key="1">
    <source>
        <dbReference type="ARBA" id="ARBA00004167"/>
    </source>
</evidence>
<dbReference type="InterPro" id="IPR009432">
    <property type="entry name" value="DUF1075"/>
</dbReference>
<reference evidence="7" key="2">
    <citation type="submission" date="2022-06" db="UniProtKB">
        <authorList>
            <consortium name="EnsemblMetazoa"/>
        </authorList>
    </citation>
    <scope>IDENTIFICATION</scope>
    <source>
        <strain evidence="7">DF5081</strain>
    </source>
</reference>
<dbReference type="AlphaFoldDB" id="K7H831"/>
<dbReference type="eggNOG" id="ENOG502SZ5A">
    <property type="taxonomic scope" value="Eukaryota"/>
</dbReference>
<keyword evidence="8" id="KW-1185">Reference proteome</keyword>
<evidence type="ECO:0000256" key="6">
    <source>
        <dbReference type="SAM" id="Phobius"/>
    </source>
</evidence>
<organism evidence="7 8">
    <name type="scientific">Caenorhabditis japonica</name>
    <dbReference type="NCBI Taxonomy" id="281687"/>
    <lineage>
        <taxon>Eukaryota</taxon>
        <taxon>Metazoa</taxon>
        <taxon>Ecdysozoa</taxon>
        <taxon>Nematoda</taxon>
        <taxon>Chromadorea</taxon>
        <taxon>Rhabditida</taxon>
        <taxon>Rhabditina</taxon>
        <taxon>Rhabditomorpha</taxon>
        <taxon>Rhabditoidea</taxon>
        <taxon>Rhabditidae</taxon>
        <taxon>Peloderinae</taxon>
        <taxon>Caenorhabditis</taxon>
    </lineage>
</organism>
<evidence type="ECO:0000256" key="5">
    <source>
        <dbReference type="ARBA" id="ARBA00023136"/>
    </source>
</evidence>
<feature type="transmembrane region" description="Helical" evidence="6">
    <location>
        <begin position="86"/>
        <end position="105"/>
    </location>
</feature>
<proteinExistence type="inferred from homology"/>
<sequence length="128" mass="14486">MDEVNKQQEVEGFKPQGERDIAYSTKDDFKHVVQGNRHQGTSDTEAGQIPTDWQKKLLVITNLYSSSEDIPKYVHNGTMNQMHQRIRAIVIVTASIMCLTTLFISRRTTAAKIARDPDAGVIVQKKKE</sequence>
<dbReference type="EnsemblMetazoa" id="CJA16472b.1">
    <property type="protein sequence ID" value="CJA16472b.1"/>
    <property type="gene ID" value="WBGene00135675"/>
</dbReference>
<evidence type="ECO:0000313" key="7">
    <source>
        <dbReference type="EnsemblMetazoa" id="CJA16472a.1"/>
    </source>
</evidence>
<dbReference type="EnsemblMetazoa" id="CJA16472a.1">
    <property type="protein sequence ID" value="CJA16472a.1"/>
    <property type="gene ID" value="WBGene00135675"/>
</dbReference>